<dbReference type="InterPro" id="IPR050109">
    <property type="entry name" value="HTH-type_TetR-like_transc_reg"/>
</dbReference>
<gene>
    <name evidence="7" type="ORF">LQG66_12090</name>
</gene>
<protein>
    <submittedName>
        <fullName evidence="7">TetR/AcrR family transcriptional regulator</fullName>
    </submittedName>
</protein>
<dbReference type="RefSeq" id="WP_231326442.1">
    <property type="nucleotide sequence ID" value="NZ_CP088156.1"/>
</dbReference>
<evidence type="ECO:0000313" key="7">
    <source>
        <dbReference type="EMBL" id="UFZ06989.1"/>
    </source>
</evidence>
<dbReference type="InterPro" id="IPR009057">
    <property type="entry name" value="Homeodomain-like_sf"/>
</dbReference>
<name>A0ABY3RK25_9BRAD</name>
<keyword evidence="1" id="KW-0805">Transcription regulation</keyword>
<evidence type="ECO:0000256" key="2">
    <source>
        <dbReference type="ARBA" id="ARBA00023125"/>
    </source>
</evidence>
<evidence type="ECO:0000313" key="8">
    <source>
        <dbReference type="Proteomes" id="UP001431010"/>
    </source>
</evidence>
<keyword evidence="2 4" id="KW-0238">DNA-binding</keyword>
<dbReference type="EMBL" id="CP088156">
    <property type="protein sequence ID" value="UFZ06989.1"/>
    <property type="molecule type" value="Genomic_DNA"/>
</dbReference>
<evidence type="ECO:0000256" key="4">
    <source>
        <dbReference type="PROSITE-ProRule" id="PRU00335"/>
    </source>
</evidence>
<sequence>MSAVQRQVTNLRDEYAAMTRQRIVAAFVETLEDETADDTSMAAVARRAGIAERTIYRHFKSRAELMDAAGEWIEDNVFGYIPFSAPDELPAIFRELCRRYDRHPRLARALALTRAGRSLRAQFRRRLIQQHRKAMAPLVRNLPPKQARQAEALAAYLNNTLAWNTLREDFGLSSSDIADAIEWATTTLLKDVRRRDAAAARQAAPAGASARKRRTATSKAAKPQA</sequence>
<dbReference type="PANTHER" id="PTHR30055">
    <property type="entry name" value="HTH-TYPE TRANSCRIPTIONAL REGULATOR RUTR"/>
    <property type="match status" value="1"/>
</dbReference>
<evidence type="ECO:0000256" key="1">
    <source>
        <dbReference type="ARBA" id="ARBA00023015"/>
    </source>
</evidence>
<dbReference type="PANTHER" id="PTHR30055:SF234">
    <property type="entry name" value="HTH-TYPE TRANSCRIPTIONAL REGULATOR BETI"/>
    <property type="match status" value="1"/>
</dbReference>
<dbReference type="Gene3D" id="1.10.357.10">
    <property type="entry name" value="Tetracycline Repressor, domain 2"/>
    <property type="match status" value="1"/>
</dbReference>
<proteinExistence type="predicted"/>
<evidence type="ECO:0000259" key="6">
    <source>
        <dbReference type="PROSITE" id="PS50977"/>
    </source>
</evidence>
<dbReference type="Pfam" id="PF00440">
    <property type="entry name" value="TetR_N"/>
    <property type="match status" value="1"/>
</dbReference>
<evidence type="ECO:0000256" key="3">
    <source>
        <dbReference type="ARBA" id="ARBA00023163"/>
    </source>
</evidence>
<accession>A0ABY3RK25</accession>
<keyword evidence="8" id="KW-1185">Reference proteome</keyword>
<organism evidence="7 8">
    <name type="scientific">Bradyrhizobium ontarionense</name>
    <dbReference type="NCBI Taxonomy" id="2898149"/>
    <lineage>
        <taxon>Bacteria</taxon>
        <taxon>Pseudomonadati</taxon>
        <taxon>Pseudomonadota</taxon>
        <taxon>Alphaproteobacteria</taxon>
        <taxon>Hyphomicrobiales</taxon>
        <taxon>Nitrobacteraceae</taxon>
        <taxon>Bradyrhizobium</taxon>
    </lineage>
</organism>
<dbReference type="PROSITE" id="PS50977">
    <property type="entry name" value="HTH_TETR_2"/>
    <property type="match status" value="1"/>
</dbReference>
<feature type="domain" description="HTH tetR-type" evidence="6">
    <location>
        <begin position="17"/>
        <end position="77"/>
    </location>
</feature>
<keyword evidence="3" id="KW-0804">Transcription</keyword>
<feature type="region of interest" description="Disordered" evidence="5">
    <location>
        <begin position="195"/>
        <end position="225"/>
    </location>
</feature>
<reference evidence="7" key="1">
    <citation type="journal article" date="2024" name="Antonie Van Leeuwenhoek">
        <title>Bradyrhizobium ontarionense sp. nov., a novel bacterial symbiont isolated from Aeschynomene indica (Indian jointvetch), harbours photosynthesis, nitrogen fixation and nitrous oxide (N2O) reductase genes.</title>
        <authorList>
            <person name="Bromfield E.S.P."/>
            <person name="Cloutier S."/>
        </authorList>
    </citation>
    <scope>NUCLEOTIDE SEQUENCE</scope>
    <source>
        <strain evidence="7">A19</strain>
    </source>
</reference>
<dbReference type="InterPro" id="IPR001647">
    <property type="entry name" value="HTH_TetR"/>
</dbReference>
<evidence type="ECO:0000256" key="5">
    <source>
        <dbReference type="SAM" id="MobiDB-lite"/>
    </source>
</evidence>
<dbReference type="Proteomes" id="UP001431010">
    <property type="component" value="Chromosome"/>
</dbReference>
<feature type="DNA-binding region" description="H-T-H motif" evidence="4">
    <location>
        <begin position="40"/>
        <end position="59"/>
    </location>
</feature>
<dbReference type="SUPFAM" id="SSF46689">
    <property type="entry name" value="Homeodomain-like"/>
    <property type="match status" value="1"/>
</dbReference>
<feature type="compositionally biased region" description="Low complexity" evidence="5">
    <location>
        <begin position="199"/>
        <end position="209"/>
    </location>
</feature>